<evidence type="ECO:0000256" key="1">
    <source>
        <dbReference type="ARBA" id="ARBA00023002"/>
    </source>
</evidence>
<organism evidence="3 4">
    <name type="scientific">Candidatus Raymondbacteria bacterium RIFOXYD12_FULL_49_13</name>
    <dbReference type="NCBI Taxonomy" id="1817890"/>
    <lineage>
        <taxon>Bacteria</taxon>
        <taxon>Raymondiibacteriota</taxon>
    </lineage>
</organism>
<dbReference type="PANTHER" id="PTHR42730">
    <property type="entry name" value="2-OXOGLUTARATE SYNTHASE SUBUNIT KORC"/>
    <property type="match status" value="1"/>
</dbReference>
<dbReference type="Gene3D" id="3.40.920.10">
    <property type="entry name" value="Pyruvate-ferredoxin oxidoreductase, PFOR, domain III"/>
    <property type="match status" value="1"/>
</dbReference>
<dbReference type="PANTHER" id="PTHR42730:SF1">
    <property type="entry name" value="2-OXOGLUTARATE SYNTHASE SUBUNIT KORC"/>
    <property type="match status" value="1"/>
</dbReference>
<dbReference type="InterPro" id="IPR019752">
    <property type="entry name" value="Pyrv/ketoisovalerate_OxRed_cat"/>
</dbReference>
<dbReference type="AlphaFoldDB" id="A0A1F7F4T0"/>
<name>A0A1F7F4T0_UNCRA</name>
<comment type="caution">
    <text evidence="3">The sequence shown here is derived from an EMBL/GenBank/DDBJ whole genome shotgun (WGS) entry which is preliminary data.</text>
</comment>
<dbReference type="EMBL" id="MFYX01000121">
    <property type="protein sequence ID" value="OGK01675.1"/>
    <property type="molecule type" value="Genomic_DNA"/>
</dbReference>
<dbReference type="GO" id="GO:0016903">
    <property type="term" value="F:oxidoreductase activity, acting on the aldehyde or oxo group of donors"/>
    <property type="evidence" value="ECO:0007669"/>
    <property type="project" value="InterPro"/>
</dbReference>
<reference evidence="3 4" key="1">
    <citation type="journal article" date="2016" name="Nat. Commun.">
        <title>Thousands of microbial genomes shed light on interconnected biogeochemical processes in an aquifer system.</title>
        <authorList>
            <person name="Anantharaman K."/>
            <person name="Brown C.T."/>
            <person name="Hug L.A."/>
            <person name="Sharon I."/>
            <person name="Castelle C.J."/>
            <person name="Probst A.J."/>
            <person name="Thomas B.C."/>
            <person name="Singh A."/>
            <person name="Wilkins M.J."/>
            <person name="Karaoz U."/>
            <person name="Brodie E.L."/>
            <person name="Williams K.H."/>
            <person name="Hubbard S.S."/>
            <person name="Banfield J.F."/>
        </authorList>
    </citation>
    <scope>NUCLEOTIDE SEQUENCE [LARGE SCALE GENOMIC DNA]</scope>
</reference>
<dbReference type="Pfam" id="PF01558">
    <property type="entry name" value="POR"/>
    <property type="match status" value="1"/>
</dbReference>
<evidence type="ECO:0000259" key="2">
    <source>
        <dbReference type="Pfam" id="PF01558"/>
    </source>
</evidence>
<protein>
    <recommendedName>
        <fullName evidence="2">Pyruvate/ketoisovalerate oxidoreductase catalytic domain-containing protein</fullName>
    </recommendedName>
</protein>
<accession>A0A1F7F4T0</accession>
<gene>
    <name evidence="3" type="ORF">A2519_09095</name>
</gene>
<keyword evidence="1" id="KW-0560">Oxidoreductase</keyword>
<dbReference type="SUPFAM" id="SSF53323">
    <property type="entry name" value="Pyruvate-ferredoxin oxidoreductase, PFOR, domain III"/>
    <property type="match status" value="1"/>
</dbReference>
<dbReference type="InterPro" id="IPR002869">
    <property type="entry name" value="Pyrv_flavodox_OxRed_cen"/>
</dbReference>
<evidence type="ECO:0000313" key="4">
    <source>
        <dbReference type="Proteomes" id="UP000179243"/>
    </source>
</evidence>
<proteinExistence type="predicted"/>
<dbReference type="InterPro" id="IPR052554">
    <property type="entry name" value="2-oxoglutarate_synth_KorC"/>
</dbReference>
<evidence type="ECO:0000313" key="3">
    <source>
        <dbReference type="EMBL" id="OGK01675.1"/>
    </source>
</evidence>
<feature type="domain" description="Pyruvate/ketoisovalerate oxidoreductase catalytic" evidence="2">
    <location>
        <begin position="17"/>
        <end position="178"/>
    </location>
</feature>
<dbReference type="Proteomes" id="UP000179243">
    <property type="component" value="Unassembled WGS sequence"/>
</dbReference>
<sequence>MIPPHTLPARIIISGLGGQGVILAGCILGRAAALYERTAATLTRSFGPAARGSACSAQLILDDTLVHYPYVDKPQVLLALSQQAFEQYAPLLVPGGVLIIDEHLVKPPAALSGISLYAVPATRYAEVLGNRQVANSIVVGFFVAVTGLFARASVERALRESVPPGTMGLNLKAFSCGYSHAIKMYGEHHTFSGRFEGKARAVQGNKQFKNA</sequence>